<evidence type="ECO:0000256" key="7">
    <source>
        <dbReference type="ARBA" id="ARBA00022982"/>
    </source>
</evidence>
<comment type="function">
    <text evidence="10">Part of a membrane-bound complex that couples electron transfer with translocation of ions across the membrane.</text>
</comment>
<reference evidence="11 12" key="1">
    <citation type="submission" date="2018-05" db="EMBL/GenBank/DDBJ databases">
        <title>Leucothrix arctica sp. nov., isolated from Arctic seawater.</title>
        <authorList>
            <person name="Choi A."/>
            <person name="Baek K."/>
        </authorList>
    </citation>
    <scope>NUCLEOTIDE SEQUENCE [LARGE SCALE GENOMIC DNA]</scope>
    <source>
        <strain evidence="11 12">JCM 18388</strain>
    </source>
</reference>
<keyword evidence="5 10" id="KW-0812">Transmembrane</keyword>
<feature type="modified residue" description="FMN phosphoryl threonine" evidence="10">
    <location>
        <position position="177"/>
    </location>
</feature>
<dbReference type="RefSeq" id="WP_109839675.1">
    <property type="nucleotide sequence ID" value="NZ_QGKM01000090.1"/>
</dbReference>
<evidence type="ECO:0000256" key="8">
    <source>
        <dbReference type="ARBA" id="ARBA00022989"/>
    </source>
</evidence>
<dbReference type="PANTHER" id="PTHR30578:SF0">
    <property type="entry name" value="ION-TRANSLOCATING OXIDOREDUCTASE COMPLEX SUBUNIT D"/>
    <property type="match status" value="1"/>
</dbReference>
<keyword evidence="7 10" id="KW-0249">Electron transport</keyword>
<dbReference type="NCBIfam" id="NF002011">
    <property type="entry name" value="PRK00816.1"/>
    <property type="match status" value="1"/>
</dbReference>
<keyword evidence="1 10" id="KW-0813">Transport</keyword>
<feature type="transmembrane region" description="Helical" evidence="10">
    <location>
        <begin position="313"/>
        <end position="331"/>
    </location>
</feature>
<keyword evidence="10" id="KW-0997">Cell inner membrane</keyword>
<dbReference type="GO" id="GO:0005886">
    <property type="term" value="C:plasma membrane"/>
    <property type="evidence" value="ECO:0007669"/>
    <property type="project" value="UniProtKB-SubCell"/>
</dbReference>
<keyword evidence="10" id="KW-1003">Cell membrane</keyword>
<dbReference type="OrthoDB" id="9776359at2"/>
<dbReference type="NCBIfam" id="TIGR01946">
    <property type="entry name" value="rnfD"/>
    <property type="match status" value="1"/>
</dbReference>
<evidence type="ECO:0000313" key="11">
    <source>
        <dbReference type="EMBL" id="PWQ92426.1"/>
    </source>
</evidence>
<dbReference type="EMBL" id="QGKM01000090">
    <property type="protein sequence ID" value="PWQ92426.1"/>
    <property type="molecule type" value="Genomic_DNA"/>
</dbReference>
<evidence type="ECO:0000313" key="12">
    <source>
        <dbReference type="Proteomes" id="UP000245539"/>
    </source>
</evidence>
<evidence type="ECO:0000256" key="1">
    <source>
        <dbReference type="ARBA" id="ARBA00022448"/>
    </source>
</evidence>
<feature type="transmembrane region" description="Helical" evidence="10">
    <location>
        <begin position="201"/>
        <end position="224"/>
    </location>
</feature>
<gene>
    <name evidence="10" type="primary">rnfD</name>
    <name evidence="11" type="ORF">DKW60_21255</name>
</gene>
<dbReference type="GO" id="GO:0055085">
    <property type="term" value="P:transmembrane transport"/>
    <property type="evidence" value="ECO:0007669"/>
    <property type="project" value="InterPro"/>
</dbReference>
<evidence type="ECO:0000256" key="2">
    <source>
        <dbReference type="ARBA" id="ARBA00022553"/>
    </source>
</evidence>
<evidence type="ECO:0000256" key="9">
    <source>
        <dbReference type="ARBA" id="ARBA00023136"/>
    </source>
</evidence>
<keyword evidence="6 10" id="KW-1278">Translocase</keyword>
<sequence length="347" mass="37908">MQFDTRITSLVNDAPDISQLMKQVLYALIPAVATLLYFYGWGVLINLVLAVVFALALEGIALWVRGKPVKPFLKDFSAIVTACLFALTLPPLISWWLILVGLFFAIIVAKHLYGGIGYNPFNPAMIAYAVLIVSFPLQMSQWPGAYSVTGEWLSLSDSLSIVFGQMDADWDAITRATPLDEVRTGLITGQSYQDIVAGDHFGWLSGVAWQWTSLAYLLGGLYLIKARVISWQIPVSVLAGLAGVAALMWLVDSSIYASPLFHLFSGATMLGAFFIATDPVSASTTPFGQLVYGASIGFFIYVIRTWGVYPDSVAFAVLIMNMAVPMIDYYTQPKVFGDSGRAVHGKR</sequence>
<keyword evidence="3 10" id="KW-0285">Flavoprotein</keyword>
<feature type="transmembrane region" description="Helical" evidence="10">
    <location>
        <begin position="71"/>
        <end position="89"/>
    </location>
</feature>
<keyword evidence="2 10" id="KW-0597">Phosphoprotein</keyword>
<proteinExistence type="inferred from homology"/>
<keyword evidence="9 10" id="KW-0472">Membrane</keyword>
<name>A0A317C1A2_9GAMM</name>
<feature type="transmembrane region" description="Helical" evidence="10">
    <location>
        <begin position="45"/>
        <end position="64"/>
    </location>
</feature>
<feature type="transmembrane region" description="Helical" evidence="10">
    <location>
        <begin position="231"/>
        <end position="250"/>
    </location>
</feature>
<evidence type="ECO:0000256" key="5">
    <source>
        <dbReference type="ARBA" id="ARBA00022692"/>
    </source>
</evidence>
<accession>A0A317C1A2</accession>
<dbReference type="GO" id="GO:0022900">
    <property type="term" value="P:electron transport chain"/>
    <property type="evidence" value="ECO:0007669"/>
    <property type="project" value="UniProtKB-UniRule"/>
</dbReference>
<feature type="transmembrane region" description="Helical" evidence="10">
    <location>
        <begin position="256"/>
        <end position="275"/>
    </location>
</feature>
<protein>
    <recommendedName>
        <fullName evidence="10">Ion-translocating oxidoreductase complex subunit D</fullName>
        <ecNumber evidence="10">7.-.-.-</ecNumber>
    </recommendedName>
    <alternativeName>
        <fullName evidence="10">Rnf electron transport complex subunit D</fullName>
    </alternativeName>
</protein>
<dbReference type="InterPro" id="IPR004338">
    <property type="entry name" value="NqrB/RnfD"/>
</dbReference>
<dbReference type="Pfam" id="PF03116">
    <property type="entry name" value="NQR2_RnfD_RnfE"/>
    <property type="match status" value="1"/>
</dbReference>
<comment type="caution">
    <text evidence="11">The sequence shown here is derived from an EMBL/GenBank/DDBJ whole genome shotgun (WGS) entry which is preliminary data.</text>
</comment>
<comment type="subcellular location">
    <subcellularLocation>
        <location evidence="10">Cell inner membrane</location>
        <topology evidence="10">Multi-pass membrane protein</topology>
    </subcellularLocation>
</comment>
<organism evidence="11 12">
    <name type="scientific">Leucothrix pacifica</name>
    <dbReference type="NCBI Taxonomy" id="1247513"/>
    <lineage>
        <taxon>Bacteria</taxon>
        <taxon>Pseudomonadati</taxon>
        <taxon>Pseudomonadota</taxon>
        <taxon>Gammaproteobacteria</taxon>
        <taxon>Thiotrichales</taxon>
        <taxon>Thiotrichaceae</taxon>
        <taxon>Leucothrix</taxon>
    </lineage>
</organism>
<dbReference type="PANTHER" id="PTHR30578">
    <property type="entry name" value="ELECTRON TRANSPORT COMPLEX PROTEIN RNFD"/>
    <property type="match status" value="1"/>
</dbReference>
<evidence type="ECO:0000256" key="10">
    <source>
        <dbReference type="HAMAP-Rule" id="MF_00462"/>
    </source>
</evidence>
<dbReference type="Proteomes" id="UP000245539">
    <property type="component" value="Unassembled WGS sequence"/>
</dbReference>
<comment type="similarity">
    <text evidence="10">Belongs to the NqrB/RnfD family.</text>
</comment>
<dbReference type="EC" id="7.-.-.-" evidence="10"/>
<dbReference type="AlphaFoldDB" id="A0A317C1A2"/>
<comment type="cofactor">
    <cofactor evidence="10">
        <name>FMN</name>
        <dbReference type="ChEBI" id="CHEBI:58210"/>
    </cofactor>
</comment>
<keyword evidence="4 10" id="KW-0288">FMN</keyword>
<keyword evidence="8 10" id="KW-1133">Transmembrane helix</keyword>
<evidence type="ECO:0000256" key="4">
    <source>
        <dbReference type="ARBA" id="ARBA00022643"/>
    </source>
</evidence>
<feature type="transmembrane region" description="Helical" evidence="10">
    <location>
        <begin position="125"/>
        <end position="144"/>
    </location>
</feature>
<evidence type="ECO:0000256" key="3">
    <source>
        <dbReference type="ARBA" id="ARBA00022630"/>
    </source>
</evidence>
<keyword evidence="12" id="KW-1185">Reference proteome</keyword>
<evidence type="ECO:0000256" key="6">
    <source>
        <dbReference type="ARBA" id="ARBA00022967"/>
    </source>
</evidence>
<feature type="transmembrane region" description="Helical" evidence="10">
    <location>
        <begin position="287"/>
        <end position="307"/>
    </location>
</feature>
<comment type="subunit">
    <text evidence="10">The complex is composed of six subunits: RnfA, RnfB, RnfC, RnfD, RnfE and RnfG.</text>
</comment>
<dbReference type="InterPro" id="IPR011303">
    <property type="entry name" value="RnfD_bac"/>
</dbReference>
<dbReference type="HAMAP" id="MF_00462">
    <property type="entry name" value="RsxD_RnfD"/>
    <property type="match status" value="1"/>
</dbReference>